<evidence type="ECO:0000256" key="1">
    <source>
        <dbReference type="ARBA" id="ARBA00004141"/>
    </source>
</evidence>
<dbReference type="PROSITE" id="PS50293">
    <property type="entry name" value="TPR_REGION"/>
    <property type="match status" value="1"/>
</dbReference>
<evidence type="ECO:0000256" key="14">
    <source>
        <dbReference type="SAM" id="MobiDB-lite"/>
    </source>
</evidence>
<feature type="transmembrane region" description="Helical" evidence="15">
    <location>
        <begin position="368"/>
        <end position="389"/>
    </location>
</feature>
<dbReference type="InterPro" id="IPR013618">
    <property type="entry name" value="TMTC_DUF1736"/>
</dbReference>
<sequence>MRRRQKAKRTHNQKSGNSSGVTREKKPSEVDASKLLGRNDTQFGVFLVCFSVLLYFNSLRGQLVFDDEPAIVRNADLRPESPWSLLLTHDFWGAPLRLKTSNKSYRPLTVATFKLNYFIHGLSPEGYHLVNIVLHAVVTVLFWRVARIIFDAALCSPKKEAYSRHPAIISRWRAFAAALLFAAHPVHTEAVASVVGRAELLSAALFLLSIMAFHHGSLFGAAAAAGAALVSKEQGIFALPVCASLMLAQRIVGMDVGGGGHSQLSSFPLRPSPSWRHCLLRVAALTVSTLLLCWGRLHVGGYDTTLEFSPQNNPAAHCESLQTRVLTYNYLLAVNLGKLVWPSKGNLCCDWSRQSIPLVQSPWDPRNAFTLIFWLLAAYQAGSTLLALFRRRAQAMGQVAVLAFAALPFLPASNLLFPVGFVVAERVLYTPSMGFCLFLAQAVITQDLAQLLEAELFPPPTHSSLPVGEGEEGESPSGSNTTTTSLVNKHGKRGGEGAHPTTPSQVRIPTAWKGVLEMTLLMLILAGYSGTTVLRNLDWLHPENLWASGVQVNPRNGMLWYNLGHELEDRGDIPNAWRCFETATLRDPLASDANTMLGVMAMRANQLDLAGVKFRRAIDGNAPSATAHHNYAMLLLRNHSLEDAVSHLRAAVRLAPTLAQAHELLGHAYLEQGRKGDATESFAAALRLNPQNEALLDKLQEVHQTHRGGGMSEEEGATSTTTGEKRKKRRKRRSGSG</sequence>
<dbReference type="GO" id="GO:0005783">
    <property type="term" value="C:endoplasmic reticulum"/>
    <property type="evidence" value="ECO:0007669"/>
    <property type="project" value="UniProtKB-SubCell"/>
</dbReference>
<feature type="transmembrane region" description="Helical" evidence="15">
    <location>
        <begin position="126"/>
        <end position="146"/>
    </location>
</feature>
<dbReference type="EMBL" id="HBGS01023465">
    <property type="protein sequence ID" value="CAD9414390.1"/>
    <property type="molecule type" value="Transcribed_RNA"/>
</dbReference>
<feature type="region of interest" description="Disordered" evidence="14">
    <location>
        <begin position="462"/>
        <end position="506"/>
    </location>
</feature>
<reference evidence="17" key="1">
    <citation type="submission" date="2021-01" db="EMBL/GenBank/DDBJ databases">
        <authorList>
            <person name="Corre E."/>
            <person name="Pelletier E."/>
            <person name="Niang G."/>
            <person name="Scheremetjew M."/>
            <person name="Finn R."/>
            <person name="Kale V."/>
            <person name="Holt S."/>
            <person name="Cochrane G."/>
            <person name="Meng A."/>
            <person name="Brown T."/>
            <person name="Cohen L."/>
        </authorList>
    </citation>
    <scope>NUCLEOTIDE SEQUENCE</scope>
    <source>
        <strain evidence="17">CCMP1381</strain>
    </source>
</reference>
<keyword evidence="12 15" id="KW-0472">Membrane</keyword>
<dbReference type="InterPro" id="IPR011990">
    <property type="entry name" value="TPR-like_helical_dom_sf"/>
</dbReference>
<dbReference type="AlphaFoldDB" id="A0A7S2C3C4"/>
<dbReference type="SUPFAM" id="SSF48452">
    <property type="entry name" value="TPR-like"/>
    <property type="match status" value="1"/>
</dbReference>
<dbReference type="GO" id="GO:0004169">
    <property type="term" value="F:dolichyl-phosphate-mannose-protein mannosyltransferase activity"/>
    <property type="evidence" value="ECO:0007669"/>
    <property type="project" value="UniProtKB-EC"/>
</dbReference>
<evidence type="ECO:0000256" key="4">
    <source>
        <dbReference type="ARBA" id="ARBA00007882"/>
    </source>
</evidence>
<evidence type="ECO:0000256" key="3">
    <source>
        <dbReference type="ARBA" id="ARBA00004922"/>
    </source>
</evidence>
<feature type="transmembrane region" description="Helical" evidence="15">
    <location>
        <begin position="167"/>
        <end position="184"/>
    </location>
</feature>
<dbReference type="InterPro" id="IPR052346">
    <property type="entry name" value="O-mannosyl-transferase_TMTC"/>
</dbReference>
<dbReference type="InterPro" id="IPR019734">
    <property type="entry name" value="TPR_rpt"/>
</dbReference>
<dbReference type="Pfam" id="PF13432">
    <property type="entry name" value="TPR_16"/>
    <property type="match status" value="2"/>
</dbReference>
<evidence type="ECO:0000256" key="5">
    <source>
        <dbReference type="ARBA" id="ARBA00012839"/>
    </source>
</evidence>
<evidence type="ECO:0000256" key="7">
    <source>
        <dbReference type="ARBA" id="ARBA00022692"/>
    </source>
</evidence>
<feature type="domain" description="DUF1736" evidence="16">
    <location>
        <begin position="306"/>
        <end position="377"/>
    </location>
</feature>
<comment type="subcellular location">
    <subcellularLocation>
        <location evidence="2">Endoplasmic reticulum</location>
    </subcellularLocation>
    <subcellularLocation>
        <location evidence="1">Membrane</location>
        <topology evidence="1">Multi-pass membrane protein</topology>
    </subcellularLocation>
</comment>
<keyword evidence="8" id="KW-0677">Repeat</keyword>
<evidence type="ECO:0000256" key="12">
    <source>
        <dbReference type="ARBA" id="ARBA00023136"/>
    </source>
</evidence>
<comment type="similarity">
    <text evidence="4">Belongs to the TMTC family.</text>
</comment>
<accession>A0A7S2C3C4</accession>
<dbReference type="UniPathway" id="UPA00378"/>
<keyword evidence="11 15" id="KW-1133">Transmembrane helix</keyword>
<evidence type="ECO:0000259" key="16">
    <source>
        <dbReference type="Pfam" id="PF08409"/>
    </source>
</evidence>
<evidence type="ECO:0000256" key="11">
    <source>
        <dbReference type="ARBA" id="ARBA00022989"/>
    </source>
</evidence>
<feature type="repeat" description="TPR" evidence="13">
    <location>
        <begin position="659"/>
        <end position="692"/>
    </location>
</feature>
<evidence type="ECO:0000256" key="2">
    <source>
        <dbReference type="ARBA" id="ARBA00004240"/>
    </source>
</evidence>
<evidence type="ECO:0000313" key="17">
    <source>
        <dbReference type="EMBL" id="CAD9414390.1"/>
    </source>
</evidence>
<evidence type="ECO:0000256" key="6">
    <source>
        <dbReference type="ARBA" id="ARBA00022679"/>
    </source>
</evidence>
<feature type="region of interest" description="Disordered" evidence="14">
    <location>
        <begin position="701"/>
        <end position="737"/>
    </location>
</feature>
<keyword evidence="7 15" id="KW-0812">Transmembrane</keyword>
<dbReference type="Pfam" id="PF08409">
    <property type="entry name" value="TMTC_DUF1736"/>
    <property type="match status" value="1"/>
</dbReference>
<feature type="compositionally biased region" description="Low complexity" evidence="14">
    <location>
        <begin position="475"/>
        <end position="485"/>
    </location>
</feature>
<gene>
    <name evidence="17" type="ORF">DSPE1174_LOCUS11930</name>
</gene>
<evidence type="ECO:0000256" key="8">
    <source>
        <dbReference type="ARBA" id="ARBA00022737"/>
    </source>
</evidence>
<feature type="transmembrane region" description="Helical" evidence="15">
    <location>
        <begin position="204"/>
        <end position="230"/>
    </location>
</feature>
<dbReference type="PANTHER" id="PTHR44227">
    <property type="match status" value="1"/>
</dbReference>
<dbReference type="EC" id="2.4.1.109" evidence="5"/>
<dbReference type="SMART" id="SM00028">
    <property type="entry name" value="TPR"/>
    <property type="match status" value="3"/>
</dbReference>
<dbReference type="GO" id="GO:0016020">
    <property type="term" value="C:membrane"/>
    <property type="evidence" value="ECO:0007669"/>
    <property type="project" value="UniProtKB-SubCell"/>
</dbReference>
<feature type="transmembrane region" description="Helical" evidence="15">
    <location>
        <begin position="43"/>
        <end position="59"/>
    </location>
</feature>
<dbReference type="GO" id="GO:0030968">
    <property type="term" value="P:endoplasmic reticulum unfolded protein response"/>
    <property type="evidence" value="ECO:0007669"/>
    <property type="project" value="TreeGrafter"/>
</dbReference>
<organism evidence="17">
    <name type="scientific">Octactis speculum</name>
    <dbReference type="NCBI Taxonomy" id="3111310"/>
    <lineage>
        <taxon>Eukaryota</taxon>
        <taxon>Sar</taxon>
        <taxon>Stramenopiles</taxon>
        <taxon>Ochrophyta</taxon>
        <taxon>Dictyochophyceae</taxon>
        <taxon>Dictyochales</taxon>
        <taxon>Dictyochaceae</taxon>
        <taxon>Octactis</taxon>
    </lineage>
</organism>
<protein>
    <recommendedName>
        <fullName evidence="5">dolichyl-phosphate-mannose--protein mannosyltransferase</fullName>
        <ecNumber evidence="5">2.4.1.109</ecNumber>
    </recommendedName>
</protein>
<evidence type="ECO:0000256" key="9">
    <source>
        <dbReference type="ARBA" id="ARBA00022803"/>
    </source>
</evidence>
<dbReference type="PANTHER" id="PTHR44227:SF3">
    <property type="entry name" value="PROTEIN O-MANNOSYL-TRANSFERASE TMTC4"/>
    <property type="match status" value="1"/>
</dbReference>
<evidence type="ECO:0000256" key="13">
    <source>
        <dbReference type="PROSITE-ProRule" id="PRU00339"/>
    </source>
</evidence>
<feature type="non-terminal residue" evidence="17">
    <location>
        <position position="737"/>
    </location>
</feature>
<feature type="transmembrane region" description="Helical" evidence="15">
    <location>
        <begin position="401"/>
        <end position="423"/>
    </location>
</feature>
<feature type="compositionally biased region" description="Basic residues" evidence="14">
    <location>
        <begin position="1"/>
        <end position="12"/>
    </location>
</feature>
<evidence type="ECO:0000256" key="10">
    <source>
        <dbReference type="ARBA" id="ARBA00022824"/>
    </source>
</evidence>
<keyword evidence="9 13" id="KW-0802">TPR repeat</keyword>
<keyword evidence="6" id="KW-0808">Transferase</keyword>
<keyword evidence="10" id="KW-0256">Endoplasmic reticulum</keyword>
<proteinExistence type="inferred from homology"/>
<feature type="compositionally biased region" description="Basic residues" evidence="14">
    <location>
        <begin position="725"/>
        <end position="737"/>
    </location>
</feature>
<feature type="transmembrane region" description="Helical" evidence="15">
    <location>
        <begin position="278"/>
        <end position="297"/>
    </location>
</feature>
<name>A0A7S2C3C4_9STRA</name>
<evidence type="ECO:0000256" key="15">
    <source>
        <dbReference type="SAM" id="Phobius"/>
    </source>
</evidence>
<dbReference type="Gene3D" id="1.25.40.10">
    <property type="entry name" value="Tetratricopeptide repeat domain"/>
    <property type="match status" value="1"/>
</dbReference>
<feature type="region of interest" description="Disordered" evidence="14">
    <location>
        <begin position="1"/>
        <end position="28"/>
    </location>
</feature>
<comment type="pathway">
    <text evidence="3">Protein modification; protein glycosylation.</text>
</comment>
<dbReference type="PROSITE" id="PS50005">
    <property type="entry name" value="TPR"/>
    <property type="match status" value="1"/>
</dbReference>